<dbReference type="AlphaFoldDB" id="A0A1G6GDI3"/>
<dbReference type="PANTHER" id="PTHR13847:SF274">
    <property type="entry name" value="RIESKE 2FE-2S IRON-SULFUR PROTEIN YHFW-RELATED"/>
    <property type="match status" value="1"/>
</dbReference>
<dbReference type="RefSeq" id="WP_092605408.1">
    <property type="nucleotide sequence ID" value="NZ_FMYF01000001.1"/>
</dbReference>
<dbReference type="InterPro" id="IPR006076">
    <property type="entry name" value="FAD-dep_OxRdtase"/>
</dbReference>
<dbReference type="EMBL" id="FMYF01000001">
    <property type="protein sequence ID" value="SDB79893.1"/>
    <property type="molecule type" value="Genomic_DNA"/>
</dbReference>
<protein>
    <submittedName>
        <fullName evidence="2">Glycine/D-amino acid oxidase</fullName>
    </submittedName>
</protein>
<dbReference type="Gene3D" id="3.30.9.10">
    <property type="entry name" value="D-Amino Acid Oxidase, subunit A, domain 2"/>
    <property type="match status" value="1"/>
</dbReference>
<keyword evidence="3" id="KW-1185">Reference proteome</keyword>
<feature type="domain" description="FAD dependent oxidoreductase" evidence="1">
    <location>
        <begin position="30"/>
        <end position="374"/>
    </location>
</feature>
<dbReference type="PANTHER" id="PTHR13847">
    <property type="entry name" value="SARCOSINE DEHYDROGENASE-RELATED"/>
    <property type="match status" value="1"/>
</dbReference>
<accession>A0A1G6GDI3</accession>
<evidence type="ECO:0000313" key="3">
    <source>
        <dbReference type="Proteomes" id="UP000199086"/>
    </source>
</evidence>
<dbReference type="GO" id="GO:0005737">
    <property type="term" value="C:cytoplasm"/>
    <property type="evidence" value="ECO:0007669"/>
    <property type="project" value="TreeGrafter"/>
</dbReference>
<dbReference type="Pfam" id="PF01266">
    <property type="entry name" value="DAO"/>
    <property type="match status" value="1"/>
</dbReference>
<evidence type="ECO:0000313" key="2">
    <source>
        <dbReference type="EMBL" id="SDB79893.1"/>
    </source>
</evidence>
<dbReference type="STRING" id="1577474.GA0111570_101164"/>
<gene>
    <name evidence="2" type="ORF">GA0111570_101164</name>
</gene>
<dbReference type="Proteomes" id="UP000199086">
    <property type="component" value="Unassembled WGS sequence"/>
</dbReference>
<evidence type="ECO:0000259" key="1">
    <source>
        <dbReference type="Pfam" id="PF01266"/>
    </source>
</evidence>
<dbReference type="InterPro" id="IPR036188">
    <property type="entry name" value="FAD/NAD-bd_sf"/>
</dbReference>
<proteinExistence type="predicted"/>
<sequence>MTTAEPKPLTSPLWGTSARTCPPVADATCDVLVIGAGVVGLTTALAAARAGAGVIVADADRIGAGTSAATPGVASVLHGTSCQVIEETHGTEAVVTYVEELTRALAFIRAEAREGAVPSRELASHAVVEDGHTAHFLHRERFAMRPAGLNPVADDAPGLPFPTRPSIRIDDALALQPRLYVEALGRAVVAAGGLVHEASRLDRLEPGSPITARFTGTDEAGRRTTAVVRADSVVLATGMPSPDLGLVGPRLLPTTVHAVAVHGATVQDAFRIVDDPLRPYVLRPGFRTGQVVVAGRAHPTGQGDEIAAVELEGWVRSHLPGAQVTHRWSYGCQRSYDGLPLVGRVGLRGSGTYVATGFGDDHIAAATAAALQVAGHITGTETRLPWSPVHQRGSASGQALSLLRLGATKLRYRIGKY</sequence>
<reference evidence="2 3" key="1">
    <citation type="submission" date="2016-06" db="EMBL/GenBank/DDBJ databases">
        <authorList>
            <person name="Olsen C.W."/>
            <person name="Carey S."/>
            <person name="Hinshaw L."/>
            <person name="Karasin A.I."/>
        </authorList>
    </citation>
    <scope>NUCLEOTIDE SEQUENCE [LARGE SCALE GENOMIC DNA]</scope>
    <source>
        <strain evidence="2 3">LZ-22</strain>
    </source>
</reference>
<organism evidence="2 3">
    <name type="scientific">Raineyella antarctica</name>
    <dbReference type="NCBI Taxonomy" id="1577474"/>
    <lineage>
        <taxon>Bacteria</taxon>
        <taxon>Bacillati</taxon>
        <taxon>Actinomycetota</taxon>
        <taxon>Actinomycetes</taxon>
        <taxon>Propionibacteriales</taxon>
        <taxon>Propionibacteriaceae</taxon>
        <taxon>Raineyella</taxon>
    </lineage>
</organism>
<name>A0A1G6GDI3_9ACTN</name>
<dbReference type="SUPFAM" id="SSF51971">
    <property type="entry name" value="Nucleotide-binding domain"/>
    <property type="match status" value="1"/>
</dbReference>
<dbReference type="Gene3D" id="3.50.50.60">
    <property type="entry name" value="FAD/NAD(P)-binding domain"/>
    <property type="match status" value="1"/>
</dbReference>